<evidence type="ECO:0000313" key="3">
    <source>
        <dbReference type="Proteomes" id="UP000887013"/>
    </source>
</evidence>
<feature type="region of interest" description="Disordered" evidence="1">
    <location>
        <begin position="19"/>
        <end position="96"/>
    </location>
</feature>
<gene>
    <name evidence="2" type="ORF">NPIL_559801</name>
</gene>
<dbReference type="AlphaFoldDB" id="A0A8X6IQN5"/>
<dbReference type="Proteomes" id="UP000887013">
    <property type="component" value="Unassembled WGS sequence"/>
</dbReference>
<name>A0A8X6IQN5_NEPPI</name>
<accession>A0A8X6IQN5</accession>
<proteinExistence type="predicted"/>
<keyword evidence="3" id="KW-1185">Reference proteome</keyword>
<evidence type="ECO:0000256" key="1">
    <source>
        <dbReference type="SAM" id="MobiDB-lite"/>
    </source>
</evidence>
<feature type="compositionally biased region" description="Polar residues" evidence="1">
    <location>
        <begin position="46"/>
        <end position="59"/>
    </location>
</feature>
<dbReference type="EMBL" id="BMAW01092570">
    <property type="protein sequence ID" value="GFS55492.1"/>
    <property type="molecule type" value="Genomic_DNA"/>
</dbReference>
<comment type="caution">
    <text evidence="2">The sequence shown here is derived from an EMBL/GenBank/DDBJ whole genome shotgun (WGS) entry which is preliminary data.</text>
</comment>
<evidence type="ECO:0000313" key="2">
    <source>
        <dbReference type="EMBL" id="GFS55492.1"/>
    </source>
</evidence>
<protein>
    <submittedName>
        <fullName evidence="2">Uncharacterized protein</fullName>
    </submittedName>
</protein>
<organism evidence="2 3">
    <name type="scientific">Nephila pilipes</name>
    <name type="common">Giant wood spider</name>
    <name type="synonym">Nephila maculata</name>
    <dbReference type="NCBI Taxonomy" id="299642"/>
    <lineage>
        <taxon>Eukaryota</taxon>
        <taxon>Metazoa</taxon>
        <taxon>Ecdysozoa</taxon>
        <taxon>Arthropoda</taxon>
        <taxon>Chelicerata</taxon>
        <taxon>Arachnida</taxon>
        <taxon>Araneae</taxon>
        <taxon>Araneomorphae</taxon>
        <taxon>Entelegynae</taxon>
        <taxon>Araneoidea</taxon>
        <taxon>Nephilidae</taxon>
        <taxon>Nephila</taxon>
    </lineage>
</organism>
<sequence length="135" mass="15282">MKASPKCCLCEGEHPASYLMYPRNPINHPPKPKQSQQSENKWERPATTSTSRQDPQQTPAPELSAANFPPLPSRPKPNRSTQELPESTIEDPFTVLKDPECPNLYKTLRQFVHIAKNIPTKAGRMAANFKFIEEN</sequence>
<reference evidence="2" key="1">
    <citation type="submission" date="2020-08" db="EMBL/GenBank/DDBJ databases">
        <title>Multicomponent nature underlies the extraordinary mechanical properties of spider dragline silk.</title>
        <authorList>
            <person name="Kono N."/>
            <person name="Nakamura H."/>
            <person name="Mori M."/>
            <person name="Yoshida Y."/>
            <person name="Ohtoshi R."/>
            <person name="Malay A.D."/>
            <person name="Moran D.A.P."/>
            <person name="Tomita M."/>
            <person name="Numata K."/>
            <person name="Arakawa K."/>
        </authorList>
    </citation>
    <scope>NUCLEOTIDE SEQUENCE</scope>
</reference>